<keyword evidence="2" id="KW-0732">Signal</keyword>
<protein>
    <recommendedName>
        <fullName evidence="4">Secreted protein</fullName>
    </recommendedName>
</protein>
<evidence type="ECO:0008006" key="4">
    <source>
        <dbReference type="Google" id="ProtNLM"/>
    </source>
</evidence>
<feature type="transmembrane region" description="Helical" evidence="1">
    <location>
        <begin position="6"/>
        <end position="39"/>
    </location>
</feature>
<keyword evidence="1" id="KW-0472">Membrane</keyword>
<feature type="chain" id="PRO_5027038886" description="Secreted protein" evidence="2">
    <location>
        <begin position="18"/>
        <end position="91"/>
    </location>
</feature>
<accession>A0A6M2DA78</accession>
<proteinExistence type="predicted"/>
<feature type="signal peptide" evidence="2">
    <location>
        <begin position="1"/>
        <end position="17"/>
    </location>
</feature>
<dbReference type="AlphaFoldDB" id="A0A6M2DA78"/>
<organism evidence="3">
    <name type="scientific">Rhipicephalus microplus</name>
    <name type="common">Cattle tick</name>
    <name type="synonym">Boophilus microplus</name>
    <dbReference type="NCBI Taxonomy" id="6941"/>
    <lineage>
        <taxon>Eukaryota</taxon>
        <taxon>Metazoa</taxon>
        <taxon>Ecdysozoa</taxon>
        <taxon>Arthropoda</taxon>
        <taxon>Chelicerata</taxon>
        <taxon>Arachnida</taxon>
        <taxon>Acari</taxon>
        <taxon>Parasitiformes</taxon>
        <taxon>Ixodida</taxon>
        <taxon>Ixodoidea</taxon>
        <taxon>Ixodidae</taxon>
        <taxon>Rhipicephalinae</taxon>
        <taxon>Rhipicephalus</taxon>
        <taxon>Boophilus</taxon>
    </lineage>
</organism>
<keyword evidence="1" id="KW-1133">Transmembrane helix</keyword>
<evidence type="ECO:0000256" key="2">
    <source>
        <dbReference type="SAM" id="SignalP"/>
    </source>
</evidence>
<dbReference type="EMBL" id="GHWJ01010272">
    <property type="protein sequence ID" value="NOV43009.1"/>
    <property type="molecule type" value="Transcribed_RNA"/>
</dbReference>
<keyword evidence="1" id="KW-0812">Transmembrane</keyword>
<name>A0A6M2DA78_RHIMP</name>
<evidence type="ECO:0000256" key="1">
    <source>
        <dbReference type="SAM" id="Phobius"/>
    </source>
</evidence>
<evidence type="ECO:0000313" key="3">
    <source>
        <dbReference type="EMBL" id="NOV43009.1"/>
    </source>
</evidence>
<reference evidence="3" key="1">
    <citation type="submission" date="2019-09" db="EMBL/GenBank/DDBJ databases">
        <title>Organ-specific transcriptomic study of the physiology of the cattle tick, Rhipicephalus microplus.</title>
        <authorList>
            <person name="Tirloni L."/>
            <person name="Braz G."/>
            <person name="Gandara A.C.P."/>
            <person name="Sabadin G.A."/>
            <person name="da Silva R.M."/>
            <person name="Guizzo M.G."/>
            <person name="Machado J.A."/>
            <person name="Costa E.P."/>
            <person name="Gomes H.F."/>
            <person name="Moraes J."/>
            <person name="Mota M.B.S."/>
            <person name="Mesquita R.D."/>
            <person name="Alvarenga P.H."/>
            <person name="Alves F."/>
            <person name="Seixas A."/>
            <person name="da Fonseca R.N."/>
            <person name="Fogaca A."/>
            <person name="Logullo C."/>
            <person name="Tanaka A."/>
            <person name="Daffre S."/>
            <person name="Termignoni C."/>
            <person name="Vaz I.S.Jr."/>
            <person name="Oliveira P.L."/>
            <person name="Ribeiro J.M."/>
        </authorList>
    </citation>
    <scope>NUCLEOTIDE SEQUENCE</scope>
    <source>
        <strain evidence="3">Porto Alegre</strain>
    </source>
</reference>
<sequence length="91" mass="11012">MFCFFFFFFCLLEITFYYCCMCHSICTCTLCIFVFFCILRNSYDSLSASLCLEQRPLVRLSAFCLRSVFCTGTERKKQRKKPERWRPKQIF</sequence>